<protein>
    <submittedName>
        <fullName evidence="2">DUF3849 domain-containing protein</fullName>
    </submittedName>
</protein>
<dbReference type="Proteomes" id="UP000660021">
    <property type="component" value="Unassembled WGS sequence"/>
</dbReference>
<feature type="domain" description="DUF3849" evidence="1">
    <location>
        <begin position="6"/>
        <end position="125"/>
    </location>
</feature>
<keyword evidence="3" id="KW-1185">Reference proteome</keyword>
<evidence type="ECO:0000259" key="1">
    <source>
        <dbReference type="Pfam" id="PF12960"/>
    </source>
</evidence>
<evidence type="ECO:0000313" key="2">
    <source>
        <dbReference type="EMBL" id="MBC5731500.1"/>
    </source>
</evidence>
<accession>A0ABR7HVE7</accession>
<dbReference type="InterPro" id="IPR024383">
    <property type="entry name" value="DUF3849"/>
</dbReference>
<proteinExistence type="predicted"/>
<name>A0ABR7HVE7_9FIRM</name>
<organism evidence="2 3">
    <name type="scientific">Pseudoflavonifractor hominis</name>
    <dbReference type="NCBI Taxonomy" id="2763059"/>
    <lineage>
        <taxon>Bacteria</taxon>
        <taxon>Bacillati</taxon>
        <taxon>Bacillota</taxon>
        <taxon>Clostridia</taxon>
        <taxon>Eubacteriales</taxon>
        <taxon>Oscillospiraceae</taxon>
        <taxon>Pseudoflavonifractor</taxon>
    </lineage>
</organism>
<gene>
    <name evidence="2" type="ORF">H8S34_11755</name>
</gene>
<dbReference type="Pfam" id="PF12960">
    <property type="entry name" value="DUF3849"/>
    <property type="match status" value="1"/>
</dbReference>
<sequence length="244" mass="27181">MGKSNLYLYSLEEARRRGELPLWQASQRANIACGDALSGAVQACEDSAASDTDCMAEIIHKFGGQRTAWVLANTLQHLNWWPGLFSPANQVWARQFYIPLDGYNGDYVVPGSPAVLDCFVTQYRKFCQSLGLFELEHCIPNSRHQLDYTGRVLVLSPAVLDEPCWSPQGQLWYAHDGPGCNPDSIVGSIRATRLADGEQACWNRTNFAGALQDELLPDWARKPLLALRSQGRQDKPSMCSMRMG</sequence>
<dbReference type="RefSeq" id="WP_186964068.1">
    <property type="nucleotide sequence ID" value="NZ_JACOPR010000007.1"/>
</dbReference>
<reference evidence="2 3" key="1">
    <citation type="submission" date="2020-08" db="EMBL/GenBank/DDBJ databases">
        <title>Genome public.</title>
        <authorList>
            <person name="Liu C."/>
            <person name="Sun Q."/>
        </authorList>
    </citation>
    <scope>NUCLEOTIDE SEQUENCE [LARGE SCALE GENOMIC DNA]</scope>
    <source>
        <strain evidence="2 3">New-38</strain>
    </source>
</reference>
<comment type="caution">
    <text evidence="2">The sequence shown here is derived from an EMBL/GenBank/DDBJ whole genome shotgun (WGS) entry which is preliminary data.</text>
</comment>
<dbReference type="EMBL" id="JACOPR010000007">
    <property type="protein sequence ID" value="MBC5731500.1"/>
    <property type="molecule type" value="Genomic_DNA"/>
</dbReference>
<evidence type="ECO:0000313" key="3">
    <source>
        <dbReference type="Proteomes" id="UP000660021"/>
    </source>
</evidence>